<feature type="domain" description="Solute-binding protein family 5" evidence="1">
    <location>
        <begin position="10"/>
        <end position="148"/>
    </location>
</feature>
<protein>
    <submittedName>
        <fullName evidence="2">Hemin-binding lipoprotein</fullName>
    </submittedName>
</protein>
<dbReference type="Gene3D" id="3.40.190.10">
    <property type="entry name" value="Periplasmic binding protein-like II"/>
    <property type="match status" value="1"/>
</dbReference>
<dbReference type="GO" id="GO:1904680">
    <property type="term" value="F:peptide transmembrane transporter activity"/>
    <property type="evidence" value="ECO:0007669"/>
    <property type="project" value="TreeGrafter"/>
</dbReference>
<organism evidence="2 3">
    <name type="scientific">Flavonifractor plautii</name>
    <name type="common">Fusobacterium plautii</name>
    <dbReference type="NCBI Taxonomy" id="292800"/>
    <lineage>
        <taxon>Bacteria</taxon>
        <taxon>Bacillati</taxon>
        <taxon>Bacillota</taxon>
        <taxon>Clostridia</taxon>
        <taxon>Eubacteriales</taxon>
        <taxon>Oscillospiraceae</taxon>
        <taxon>Flavonifractor</taxon>
    </lineage>
</organism>
<dbReference type="EMBL" id="CYZT01000395">
    <property type="protein sequence ID" value="CUP54565.1"/>
    <property type="molecule type" value="Genomic_DNA"/>
</dbReference>
<dbReference type="Pfam" id="PF00496">
    <property type="entry name" value="SBP_bac_5"/>
    <property type="match status" value="1"/>
</dbReference>
<reference evidence="2 3" key="1">
    <citation type="submission" date="2015-09" db="EMBL/GenBank/DDBJ databases">
        <authorList>
            <consortium name="Pathogen Informatics"/>
        </authorList>
    </citation>
    <scope>NUCLEOTIDE SEQUENCE [LARGE SCALE GENOMIC DNA]</scope>
    <source>
        <strain evidence="2 3">2789STDY5608854</strain>
    </source>
</reference>
<gene>
    <name evidence="2" type="primary">hbpA_2</name>
    <name evidence="2" type="ORF">ERS852411_03277</name>
</gene>
<dbReference type="GO" id="GO:0015833">
    <property type="term" value="P:peptide transport"/>
    <property type="evidence" value="ECO:0007669"/>
    <property type="project" value="TreeGrafter"/>
</dbReference>
<evidence type="ECO:0000313" key="3">
    <source>
        <dbReference type="Proteomes" id="UP000095746"/>
    </source>
</evidence>
<dbReference type="InterPro" id="IPR000914">
    <property type="entry name" value="SBP_5_dom"/>
</dbReference>
<dbReference type="Gene3D" id="3.10.105.10">
    <property type="entry name" value="Dipeptide-binding Protein, Domain 3"/>
    <property type="match status" value="1"/>
</dbReference>
<keyword evidence="2" id="KW-0449">Lipoprotein</keyword>
<dbReference type="AlphaFoldDB" id="A0A174P881"/>
<dbReference type="PANTHER" id="PTHR30290:SF83">
    <property type="entry name" value="ABC TRANSPORTER SUBSTRATE-BINDING PROTEIN"/>
    <property type="match status" value="1"/>
</dbReference>
<accession>A0A174P881</accession>
<evidence type="ECO:0000259" key="1">
    <source>
        <dbReference type="Pfam" id="PF00496"/>
    </source>
</evidence>
<proteinExistence type="predicted"/>
<dbReference type="SUPFAM" id="SSF53850">
    <property type="entry name" value="Periplasmic binding protein-like II"/>
    <property type="match status" value="1"/>
</dbReference>
<dbReference type="InterPro" id="IPR039424">
    <property type="entry name" value="SBP_5"/>
</dbReference>
<sequence length="264" mass="29724">MESLESLKSQGYQVKLNDYPHAWLYIMNTESGPFADARVRQAFSMSINREGLCNDILQGVGTPLAQLMYPGSPWYAEGVEEYTYNPERAKELLAEAGYPDGFTTTFVCPTSGSGNMFPQIMNEYIQKCAEEVGIHIELDMSESERVWDVMKVGFKDEYADVGALNTSFYTMFPNVFQKFAGTGGSFNTGKYSNPEYDACIEAAYAATDEAESTRQFIEAEKIFTEELPWVIVCNDRNLRVLAPNVQNFAQSQTWYVDLTTVTVE</sequence>
<dbReference type="Proteomes" id="UP000095746">
    <property type="component" value="Unassembled WGS sequence"/>
</dbReference>
<name>A0A174P881_FLAPL</name>
<dbReference type="PANTHER" id="PTHR30290">
    <property type="entry name" value="PERIPLASMIC BINDING COMPONENT OF ABC TRANSPORTER"/>
    <property type="match status" value="1"/>
</dbReference>
<evidence type="ECO:0000313" key="2">
    <source>
        <dbReference type="EMBL" id="CUP54565.1"/>
    </source>
</evidence>